<comment type="caution">
    <text evidence="1">The sequence shown here is derived from an EMBL/GenBank/DDBJ whole genome shotgun (WGS) entry which is preliminary data.</text>
</comment>
<reference evidence="1" key="1">
    <citation type="submission" date="2023-10" db="EMBL/GenBank/DDBJ databases">
        <title>Genome assemblies of two species of porcelain crab, Petrolisthes cinctipes and Petrolisthes manimaculis (Anomura: Porcellanidae).</title>
        <authorList>
            <person name="Angst P."/>
        </authorList>
    </citation>
    <scope>NUCLEOTIDE SEQUENCE</scope>
    <source>
        <strain evidence="1">PB745_01</strain>
        <tissue evidence="1">Gill</tissue>
    </source>
</reference>
<accession>A0AAE1KWH6</accession>
<sequence>MYIQDVVCKVFVPHTHSLVIPPPSPTIPLSTLPLFHSLATHAPSQALPLCITTILPRPPTLFHPPTHQSPCHYTQPQSIQPLPLLPPARPYSLPNLIPPSHSLSYTFLSPCHALSPSLRRIVKEEVTRT</sequence>
<keyword evidence="2" id="KW-1185">Reference proteome</keyword>
<proteinExistence type="predicted"/>
<dbReference type="Proteomes" id="UP001286313">
    <property type="component" value="Unassembled WGS sequence"/>
</dbReference>
<evidence type="ECO:0000313" key="1">
    <source>
        <dbReference type="EMBL" id="KAK3886432.1"/>
    </source>
</evidence>
<gene>
    <name evidence="1" type="ORF">Pcinc_009407</name>
</gene>
<dbReference type="AlphaFoldDB" id="A0AAE1KWH6"/>
<name>A0AAE1KWH6_PETCI</name>
<dbReference type="EMBL" id="JAWQEG010000696">
    <property type="protein sequence ID" value="KAK3886432.1"/>
    <property type="molecule type" value="Genomic_DNA"/>
</dbReference>
<organism evidence="1 2">
    <name type="scientific">Petrolisthes cinctipes</name>
    <name type="common">Flat porcelain crab</name>
    <dbReference type="NCBI Taxonomy" id="88211"/>
    <lineage>
        <taxon>Eukaryota</taxon>
        <taxon>Metazoa</taxon>
        <taxon>Ecdysozoa</taxon>
        <taxon>Arthropoda</taxon>
        <taxon>Crustacea</taxon>
        <taxon>Multicrustacea</taxon>
        <taxon>Malacostraca</taxon>
        <taxon>Eumalacostraca</taxon>
        <taxon>Eucarida</taxon>
        <taxon>Decapoda</taxon>
        <taxon>Pleocyemata</taxon>
        <taxon>Anomura</taxon>
        <taxon>Galatheoidea</taxon>
        <taxon>Porcellanidae</taxon>
        <taxon>Petrolisthes</taxon>
    </lineage>
</organism>
<protein>
    <submittedName>
        <fullName evidence="1">Uncharacterized protein</fullName>
    </submittedName>
</protein>
<evidence type="ECO:0000313" key="2">
    <source>
        <dbReference type="Proteomes" id="UP001286313"/>
    </source>
</evidence>